<evidence type="ECO:0000256" key="4">
    <source>
        <dbReference type="ARBA" id="ARBA00022475"/>
    </source>
</evidence>
<feature type="transmembrane region" description="Helical" evidence="8">
    <location>
        <begin position="293"/>
        <end position="313"/>
    </location>
</feature>
<keyword evidence="3" id="KW-0813">Transport</keyword>
<reference evidence="9" key="1">
    <citation type="submission" date="2007-11" db="EMBL/GenBank/DDBJ databases">
        <authorList>
            <person name="Fulton L."/>
            <person name="Clifton S."/>
            <person name="Fulton B."/>
            <person name="Xu J."/>
            <person name="Minx P."/>
            <person name="Pepin K.H."/>
            <person name="Johnson M."/>
            <person name="Thiruvilangam P."/>
            <person name="Bhonagiri V."/>
            <person name="Nash W.E."/>
            <person name="Mardis E.R."/>
            <person name="Wilson R.K."/>
        </authorList>
    </citation>
    <scope>NUCLEOTIDE SEQUENCE [LARGE SCALE GENOMIC DNA]</scope>
    <source>
        <strain evidence="9">DSM 1402</strain>
    </source>
</reference>
<feature type="transmembrane region" description="Helical" evidence="8">
    <location>
        <begin position="194"/>
        <end position="220"/>
    </location>
</feature>
<dbReference type="Gene3D" id="1.20.1530.20">
    <property type="match status" value="1"/>
</dbReference>
<protein>
    <submittedName>
        <fullName evidence="9">Transporter, auxin efflux carrier (AEC) family protein</fullName>
    </submittedName>
</protein>
<feature type="transmembrane region" description="Helical" evidence="8">
    <location>
        <begin position="170"/>
        <end position="188"/>
    </location>
</feature>
<dbReference type="AlphaFoldDB" id="B0N244"/>
<evidence type="ECO:0000256" key="6">
    <source>
        <dbReference type="ARBA" id="ARBA00022989"/>
    </source>
</evidence>
<keyword evidence="4" id="KW-1003">Cell membrane</keyword>
<feature type="transmembrane region" description="Helical" evidence="8">
    <location>
        <begin position="6"/>
        <end position="30"/>
    </location>
</feature>
<evidence type="ECO:0000256" key="5">
    <source>
        <dbReference type="ARBA" id="ARBA00022692"/>
    </source>
</evidence>
<dbReference type="PANTHER" id="PTHR36838:SF1">
    <property type="entry name" value="SLR1864 PROTEIN"/>
    <property type="match status" value="1"/>
</dbReference>
<organism evidence="9 10">
    <name type="scientific">Thomasclavelia ramosa DSM 1402</name>
    <dbReference type="NCBI Taxonomy" id="445974"/>
    <lineage>
        <taxon>Bacteria</taxon>
        <taxon>Bacillati</taxon>
        <taxon>Bacillota</taxon>
        <taxon>Erysipelotrichia</taxon>
        <taxon>Erysipelotrichales</taxon>
        <taxon>Coprobacillaceae</taxon>
        <taxon>Thomasclavelia</taxon>
    </lineage>
</organism>
<feature type="transmembrane region" description="Helical" evidence="8">
    <location>
        <begin position="260"/>
        <end position="281"/>
    </location>
</feature>
<name>B0N244_9FIRM</name>
<feature type="transmembrane region" description="Helical" evidence="8">
    <location>
        <begin position="106"/>
        <end position="128"/>
    </location>
</feature>
<evidence type="ECO:0000256" key="8">
    <source>
        <dbReference type="SAM" id="Phobius"/>
    </source>
</evidence>
<reference evidence="9" key="2">
    <citation type="submission" date="2014-06" db="EMBL/GenBank/DDBJ databases">
        <title>Draft genome sequence of Clostridium ramosum(DSM 1402).</title>
        <authorList>
            <person name="Sudarsanam P."/>
            <person name="Ley R."/>
            <person name="Guruge J."/>
            <person name="Turnbaugh P.J."/>
            <person name="Mahowald M."/>
            <person name="Liep D."/>
            <person name="Gordon J."/>
        </authorList>
    </citation>
    <scope>NUCLEOTIDE SEQUENCE</scope>
    <source>
        <strain evidence="9">DSM 1402</strain>
    </source>
</reference>
<evidence type="ECO:0000256" key="7">
    <source>
        <dbReference type="ARBA" id="ARBA00023136"/>
    </source>
</evidence>
<dbReference type="InterPro" id="IPR004776">
    <property type="entry name" value="Mem_transp_PIN-like"/>
</dbReference>
<comment type="subcellular location">
    <subcellularLocation>
        <location evidence="1">Cell membrane</location>
        <topology evidence="1">Multi-pass membrane protein</topology>
    </subcellularLocation>
</comment>
<gene>
    <name evidence="9" type="ORF">CLORAM_00680</name>
</gene>
<dbReference type="EMBL" id="ABFX02000003">
    <property type="protein sequence ID" value="EDS19804.1"/>
    <property type="molecule type" value="Genomic_DNA"/>
</dbReference>
<dbReference type="PANTHER" id="PTHR36838">
    <property type="entry name" value="AUXIN EFFLUX CARRIER FAMILY PROTEIN"/>
    <property type="match status" value="1"/>
</dbReference>
<evidence type="ECO:0000256" key="3">
    <source>
        <dbReference type="ARBA" id="ARBA00022448"/>
    </source>
</evidence>
<dbReference type="Pfam" id="PF03547">
    <property type="entry name" value="Mem_trans"/>
    <property type="match status" value="2"/>
</dbReference>
<dbReference type="Proteomes" id="UP000005798">
    <property type="component" value="Unassembled WGS sequence"/>
</dbReference>
<keyword evidence="6 8" id="KW-1133">Transmembrane helix</keyword>
<dbReference type="GO" id="GO:0055085">
    <property type="term" value="P:transmembrane transport"/>
    <property type="evidence" value="ECO:0007669"/>
    <property type="project" value="InterPro"/>
</dbReference>
<feature type="transmembrane region" description="Helical" evidence="8">
    <location>
        <begin position="232"/>
        <end position="254"/>
    </location>
</feature>
<feature type="transmembrane region" description="Helical" evidence="8">
    <location>
        <begin position="134"/>
        <end position="158"/>
    </location>
</feature>
<feature type="transmembrane region" description="Helical" evidence="8">
    <location>
        <begin position="42"/>
        <end position="66"/>
    </location>
</feature>
<keyword evidence="10" id="KW-1185">Reference proteome</keyword>
<evidence type="ECO:0000256" key="1">
    <source>
        <dbReference type="ARBA" id="ARBA00004651"/>
    </source>
</evidence>
<comment type="similarity">
    <text evidence="2">Belongs to the auxin efflux carrier (TC 2.A.69) family.</text>
</comment>
<feature type="transmembrane region" description="Helical" evidence="8">
    <location>
        <begin position="72"/>
        <end position="94"/>
    </location>
</feature>
<keyword evidence="7 8" id="KW-0472">Membrane</keyword>
<dbReference type="GO" id="GO:0005886">
    <property type="term" value="C:plasma membrane"/>
    <property type="evidence" value="ECO:0007669"/>
    <property type="project" value="UniProtKB-SubCell"/>
</dbReference>
<proteinExistence type="inferred from homology"/>
<keyword evidence="5 8" id="KW-0812">Transmembrane</keyword>
<sequence length="314" mass="34805">MKDWGIIMDIMVVINQMIQLFLIIGLGYFMQKKKILNDELNTKLNFIVISITTPALIFSSVCTTSISEKSMVIYTLAIATAVYVALPVISFVLVKLMRIPMHQKGLYMFMTIFSNTGFMGYPIMKALFGNDAVFYTALFNILFNLEVFTLGVILINYGNDVKMKLNPKNLLSPGVVASIIAIFIYFLEIPIPDVIANSCGMVGDMTTPLAMMIIGATLANIKVKELFTELRLYYFTIVKQVILPIAVFPIIAYFIKDPLIQGITLVNLAMPVANSAVLFAKEYGGDVELAAKSIFITTLVSVFTIPLIVSLLLV</sequence>
<comment type="caution">
    <text evidence="9">The sequence shown here is derived from an EMBL/GenBank/DDBJ whole genome shotgun (WGS) entry which is preliminary data.</text>
</comment>
<dbReference type="HOGENOM" id="CLU_056175_1_0_9"/>
<dbReference type="eggNOG" id="COG0679">
    <property type="taxonomic scope" value="Bacteria"/>
</dbReference>
<evidence type="ECO:0000313" key="9">
    <source>
        <dbReference type="EMBL" id="EDS19804.1"/>
    </source>
</evidence>
<dbReference type="InterPro" id="IPR038770">
    <property type="entry name" value="Na+/solute_symporter_sf"/>
</dbReference>
<evidence type="ECO:0000256" key="2">
    <source>
        <dbReference type="ARBA" id="ARBA00010145"/>
    </source>
</evidence>
<evidence type="ECO:0000313" key="10">
    <source>
        <dbReference type="Proteomes" id="UP000005798"/>
    </source>
</evidence>
<accession>B0N244</accession>